<dbReference type="InterPro" id="IPR027417">
    <property type="entry name" value="P-loop_NTPase"/>
</dbReference>
<dbReference type="AlphaFoldDB" id="A0AAQ4CP75"/>
<dbReference type="EMBL" id="AP025226">
    <property type="protein sequence ID" value="BDB97606.1"/>
    <property type="molecule type" value="Genomic_DNA"/>
</dbReference>
<evidence type="ECO:0000256" key="2">
    <source>
        <dbReference type="ARBA" id="ARBA00022598"/>
    </source>
</evidence>
<dbReference type="PROSITE" id="PS51274">
    <property type="entry name" value="GATASE_COBBQ"/>
    <property type="match status" value="1"/>
</dbReference>
<keyword evidence="2 7" id="KW-0436">Ligase</keyword>
<accession>A0AAQ4CP75</accession>
<dbReference type="InterPro" id="IPR011698">
    <property type="entry name" value="GATase_3"/>
</dbReference>
<keyword evidence="6 7" id="KW-0315">Glutamine amidotransferase</keyword>
<evidence type="ECO:0000256" key="7">
    <source>
        <dbReference type="HAMAP-Rule" id="MF_00027"/>
    </source>
</evidence>
<organism evidence="10 11">
    <name type="scientific">Saccharolobus caldissimus</name>
    <dbReference type="NCBI Taxonomy" id="1702097"/>
    <lineage>
        <taxon>Archaea</taxon>
        <taxon>Thermoproteota</taxon>
        <taxon>Thermoprotei</taxon>
        <taxon>Sulfolobales</taxon>
        <taxon>Sulfolobaceae</taxon>
        <taxon>Saccharolobus</taxon>
    </lineage>
</organism>
<dbReference type="PANTHER" id="PTHR43873">
    <property type="entry name" value="COBYRINATE A,C-DIAMIDE SYNTHASE"/>
    <property type="match status" value="1"/>
</dbReference>
<dbReference type="SUPFAM" id="SSF52317">
    <property type="entry name" value="Class I glutamine amidotransferase-like"/>
    <property type="match status" value="1"/>
</dbReference>
<evidence type="ECO:0000313" key="10">
    <source>
        <dbReference type="EMBL" id="BDB97606.1"/>
    </source>
</evidence>
<evidence type="ECO:0000259" key="9">
    <source>
        <dbReference type="Pfam" id="PF07685"/>
    </source>
</evidence>
<dbReference type="EC" id="6.3.5.11" evidence="7"/>
<dbReference type="GO" id="GO:0009236">
    <property type="term" value="P:cobalamin biosynthetic process"/>
    <property type="evidence" value="ECO:0007669"/>
    <property type="project" value="UniProtKB-UniRule"/>
</dbReference>
<dbReference type="Proteomes" id="UP001319921">
    <property type="component" value="Chromosome"/>
</dbReference>
<sequence length="438" mass="49994">MKRVIIASDRSSSGKTLISTAIMKALSKRFKVRGFKIGPDFIDPGYHKIATGYPSINLDLWMMGESNIKRSIIKYGRGFDLGIIEGVMGLYDGINISYSTYEISKIIKTPIILVINCSNVGSTVGAIIKGLKIYRNDVDIRGVIFNKISSQSHYNYCKNSVEDIEVLGYMPYDKDLEIKSRHLGLTTIEDNNEVHKILKIAEELVEQYVDIDKIVEISADDNLLDAFEEREEKYYNNNNKKPIIAIAYDSAFSFYYQENIDILKQKYTVSFFSPLNNEYIENAEAIYIGGGYPELHMKELEKADKTKNWLLKMANNNVKIYAECGGLMYLSKYLVDENNRKYNMVGIFDIEIKAKDKLTIGYTELESIVDNYLVGKNTVVRGHEFHISRPISVNEKEFIFKVKIGKGIINGLDGVKFNNTIASYSHLHFSNFQKKIVF</sequence>
<comment type="domain">
    <text evidence="7">Comprises of two domains. The C-terminal domain contains the binding site for glutamine and catalyzes the hydrolysis of this substrate to glutamate and ammonia. The N-terminal domain is anticipated to bind ATP and cobyrinate and catalyzes the ultimate synthesis of the diamide product. The ammonia produced via the glutaminase domain is probably translocated to the adjacent domain via a molecular tunnel, where it reacts with an activated intermediate.</text>
</comment>
<evidence type="ECO:0000256" key="5">
    <source>
        <dbReference type="ARBA" id="ARBA00022842"/>
    </source>
</evidence>
<dbReference type="GO" id="GO:0042242">
    <property type="term" value="F:cobyrinic acid a,c-diamide synthase activity"/>
    <property type="evidence" value="ECO:0007669"/>
    <property type="project" value="UniProtKB-UniRule"/>
</dbReference>
<proteinExistence type="inferred from homology"/>
<protein>
    <recommendedName>
        <fullName evidence="7">Cobyrinate a,c-diamide synthase</fullName>
        <ecNumber evidence="7">6.3.5.11</ecNumber>
    </recommendedName>
    <alternativeName>
        <fullName evidence="7">Cobyrinic acid a,c-diamide synthetase</fullName>
    </alternativeName>
</protein>
<feature type="domain" description="CobQ/CobB/MinD/ParA nucleotide binding" evidence="8">
    <location>
        <begin position="4"/>
        <end position="182"/>
    </location>
</feature>
<dbReference type="Pfam" id="PF07685">
    <property type="entry name" value="GATase_3"/>
    <property type="match status" value="1"/>
</dbReference>
<dbReference type="RefSeq" id="WP_229571593.1">
    <property type="nucleotide sequence ID" value="NZ_AP025226.1"/>
</dbReference>
<comment type="miscellaneous">
    <text evidence="7">The a and c carboxylates of cobyrinate are activated for nucleophilic attack via formation of a phosphorylated intermediate by ATP. CbiA catalyzes first the amidation of the c-carboxylate, and then that of the a-carboxylate.</text>
</comment>
<comment type="similarity">
    <text evidence="7">Belongs to the CobB/CbiA family.</text>
</comment>
<dbReference type="KEGG" id="scas:SACC_06230"/>
<dbReference type="InterPro" id="IPR002586">
    <property type="entry name" value="CobQ/CobB/MinD/ParA_Nub-bd_dom"/>
</dbReference>
<keyword evidence="7" id="KW-0169">Cobalamin biosynthesis</keyword>
<evidence type="ECO:0000259" key="8">
    <source>
        <dbReference type="Pfam" id="PF01656"/>
    </source>
</evidence>
<evidence type="ECO:0000256" key="6">
    <source>
        <dbReference type="ARBA" id="ARBA00022962"/>
    </source>
</evidence>
<dbReference type="GO" id="GO:0005524">
    <property type="term" value="F:ATP binding"/>
    <property type="evidence" value="ECO:0007669"/>
    <property type="project" value="UniProtKB-UniRule"/>
</dbReference>
<dbReference type="InterPro" id="IPR004484">
    <property type="entry name" value="CbiA/CobB_synth"/>
</dbReference>
<gene>
    <name evidence="7" type="primary">cbiA</name>
    <name evidence="10" type="ORF">SACC_06230</name>
</gene>
<comment type="pathway">
    <text evidence="7">Cofactor biosynthesis; adenosylcobalamin biosynthesis; cob(II)yrinate a,c-diamide from sirohydrochlorin (anaerobic route): step 10/10.</text>
</comment>
<keyword evidence="5 7" id="KW-0460">Magnesium</keyword>
<keyword evidence="11" id="KW-1185">Reference proteome</keyword>
<evidence type="ECO:0000256" key="1">
    <source>
        <dbReference type="ARBA" id="ARBA00001946"/>
    </source>
</evidence>
<comment type="cofactor">
    <cofactor evidence="1 7">
        <name>Mg(2+)</name>
        <dbReference type="ChEBI" id="CHEBI:18420"/>
    </cofactor>
</comment>
<keyword evidence="3 7" id="KW-0547">Nucleotide-binding</keyword>
<evidence type="ECO:0000256" key="3">
    <source>
        <dbReference type="ARBA" id="ARBA00022741"/>
    </source>
</evidence>
<keyword evidence="4 7" id="KW-0067">ATP-binding</keyword>
<evidence type="ECO:0000313" key="11">
    <source>
        <dbReference type="Proteomes" id="UP001319921"/>
    </source>
</evidence>
<dbReference type="HAMAP" id="MF_00027">
    <property type="entry name" value="CobB_CbiA"/>
    <property type="match status" value="1"/>
</dbReference>
<dbReference type="PANTHER" id="PTHR43873:SF1">
    <property type="entry name" value="COBYRINATE A,C-DIAMIDE SYNTHASE"/>
    <property type="match status" value="1"/>
</dbReference>
<comment type="catalytic activity">
    <reaction evidence="7">
        <text>cob(II)yrinate + 2 L-glutamine + 2 ATP + 2 H2O = cob(II)yrinate a,c diamide + 2 L-glutamate + 2 ADP + 2 phosphate + 2 H(+)</text>
        <dbReference type="Rhea" id="RHEA:26289"/>
        <dbReference type="ChEBI" id="CHEBI:15377"/>
        <dbReference type="ChEBI" id="CHEBI:15378"/>
        <dbReference type="ChEBI" id="CHEBI:29985"/>
        <dbReference type="ChEBI" id="CHEBI:30616"/>
        <dbReference type="ChEBI" id="CHEBI:43474"/>
        <dbReference type="ChEBI" id="CHEBI:58359"/>
        <dbReference type="ChEBI" id="CHEBI:58537"/>
        <dbReference type="ChEBI" id="CHEBI:58894"/>
        <dbReference type="ChEBI" id="CHEBI:456216"/>
        <dbReference type="EC" id="6.3.5.11"/>
    </reaction>
</comment>
<dbReference type="NCBIfam" id="NF002204">
    <property type="entry name" value="PRK01077.1"/>
    <property type="match status" value="1"/>
</dbReference>
<dbReference type="CDD" id="cd03130">
    <property type="entry name" value="GATase1_CobB"/>
    <property type="match status" value="1"/>
</dbReference>
<dbReference type="Gene3D" id="3.40.50.300">
    <property type="entry name" value="P-loop containing nucleotide triphosphate hydrolases"/>
    <property type="match status" value="1"/>
</dbReference>
<dbReference type="InterPro" id="IPR029062">
    <property type="entry name" value="Class_I_gatase-like"/>
</dbReference>
<dbReference type="NCBIfam" id="TIGR00379">
    <property type="entry name" value="cobB"/>
    <property type="match status" value="1"/>
</dbReference>
<dbReference type="SUPFAM" id="SSF52540">
    <property type="entry name" value="P-loop containing nucleoside triphosphate hydrolases"/>
    <property type="match status" value="1"/>
</dbReference>
<dbReference type="GeneID" id="68865357"/>
<dbReference type="Gene3D" id="3.40.50.880">
    <property type="match status" value="1"/>
</dbReference>
<name>A0AAQ4CP75_9CREN</name>
<dbReference type="Pfam" id="PF01656">
    <property type="entry name" value="CbiA"/>
    <property type="match status" value="1"/>
</dbReference>
<feature type="site" description="Increases nucleophilicity of active site Cys" evidence="7">
    <location>
        <position position="426"/>
    </location>
</feature>
<feature type="domain" description="CobB/CobQ-like glutamine amidotransferase" evidence="9">
    <location>
        <begin position="244"/>
        <end position="432"/>
    </location>
</feature>
<comment type="function">
    <text evidence="7">Catalyzes the ATP-dependent amidation of the two carboxylate groups at positions a and c of cobyrinate, using either L-glutamine or ammonia as the nitrogen source.</text>
</comment>
<evidence type="ECO:0000256" key="4">
    <source>
        <dbReference type="ARBA" id="ARBA00022840"/>
    </source>
</evidence>
<dbReference type="CDD" id="cd05388">
    <property type="entry name" value="CobB_N"/>
    <property type="match status" value="1"/>
</dbReference>
<reference evidence="10 11" key="1">
    <citation type="journal article" date="2022" name="Microbiol. Resour. Announc.">
        <title>Complete Genome Sequence of the Hyperthermophilic and Acidophilic Archaeon Saccharolobus caldissimus Strain HS-3T.</title>
        <authorList>
            <person name="Sakai H.D."/>
            <person name="Kurosawa N."/>
        </authorList>
    </citation>
    <scope>NUCLEOTIDE SEQUENCE [LARGE SCALE GENOMIC DNA]</scope>
    <source>
        <strain evidence="10 11">JCM32116</strain>
    </source>
</reference>
<feature type="active site" description="Nucleophile" evidence="7">
    <location>
        <position position="324"/>
    </location>
</feature>